<comment type="caution">
    <text evidence="8">Lacks conserved residue(s) required for the propagation of feature annotation.</text>
</comment>
<dbReference type="GO" id="GO:0042910">
    <property type="term" value="F:xenobiotic transmembrane transporter activity"/>
    <property type="evidence" value="ECO:0007669"/>
    <property type="project" value="InterPro"/>
</dbReference>
<dbReference type="FunFam" id="1.20.1720.10:FF:000005">
    <property type="entry name" value="Bcr/CflA family efflux transporter"/>
    <property type="match status" value="1"/>
</dbReference>
<keyword evidence="5 8" id="KW-0812">Transmembrane</keyword>
<evidence type="ECO:0000259" key="9">
    <source>
        <dbReference type="PROSITE" id="PS50850"/>
    </source>
</evidence>
<proteinExistence type="inferred from homology"/>
<evidence type="ECO:0000256" key="8">
    <source>
        <dbReference type="RuleBase" id="RU365088"/>
    </source>
</evidence>
<keyword evidence="8" id="KW-0997">Cell inner membrane</keyword>
<feature type="transmembrane region" description="Helical" evidence="8">
    <location>
        <begin position="340"/>
        <end position="363"/>
    </location>
</feature>
<sequence>MVSLKHPRRLIVLLAALQAFGPLSIDMYLPGLPLIAADLQSPESSIQLTITTFLLGLFIGMLLYGPLSDKYGRRPLLLGGISLYLLASLGCILARDANQLISLRFVQALGGAAASVLGRAVVRDLFPVNEAARILSLMHLITMIATLIAPLLGGYLLLIYGWRALFVALMIFAGTVLAITAFKVPETNTGNARNATIPAVFAAYFRIIRHPLALGYILCMSFSFAGMFAYITASPFVYINYFGVQPQQYAWLFSLNIGGVILFVTVNARTVRRTGPRMMLLIGAGTAAASGTALLVTGLLGIGGLPAIVAGLFGYVGVTGVLGANCMASLLQHYPQQAGAAAGLAVATQFGLGALASSLVSALHDGTPLPMTLVVGLAGLLSASALAVALLSERLSAHASPKSAG</sequence>
<reference evidence="10 11" key="1">
    <citation type="submission" date="2019-05" db="EMBL/GenBank/DDBJ databases">
        <title>Marinobacter panjinensis sp. nov., a moderately halophilic bacterium isolated from sea tidal flat environment.</title>
        <authorList>
            <person name="Yang W."/>
            <person name="An M."/>
            <person name="He W."/>
            <person name="Luo X."/>
            <person name="Zhu L."/>
            <person name="Chen G."/>
            <person name="Zhang Y."/>
            <person name="Wang Y."/>
        </authorList>
    </citation>
    <scope>NUCLEOTIDE SEQUENCE [LARGE SCALE GENOMIC DNA]</scope>
    <source>
        <strain evidence="10 11">PJ-16</strain>
    </source>
</reference>
<feature type="transmembrane region" description="Helical" evidence="8">
    <location>
        <begin position="308"/>
        <end position="328"/>
    </location>
</feature>
<dbReference type="Gene3D" id="1.20.1720.10">
    <property type="entry name" value="Multidrug resistance protein D"/>
    <property type="match status" value="1"/>
</dbReference>
<dbReference type="OrthoDB" id="9814303at2"/>
<feature type="transmembrane region" description="Helical" evidence="8">
    <location>
        <begin position="134"/>
        <end position="158"/>
    </location>
</feature>
<dbReference type="EMBL" id="SZYH01000001">
    <property type="protein sequence ID" value="TKV67454.1"/>
    <property type="molecule type" value="Genomic_DNA"/>
</dbReference>
<dbReference type="PROSITE" id="PS50850">
    <property type="entry name" value="MFS"/>
    <property type="match status" value="1"/>
</dbReference>
<comment type="subcellular location">
    <subcellularLocation>
        <location evidence="8">Cell inner membrane</location>
        <topology evidence="8">Multi-pass membrane protein</topology>
    </subcellularLocation>
    <subcellularLocation>
        <location evidence="1">Cell membrane</location>
        <topology evidence="1">Multi-pass membrane protein</topology>
    </subcellularLocation>
</comment>
<feature type="transmembrane region" description="Helical" evidence="8">
    <location>
        <begin position="101"/>
        <end position="122"/>
    </location>
</feature>
<dbReference type="NCBIfam" id="NF008314">
    <property type="entry name" value="PRK11102.1"/>
    <property type="match status" value="1"/>
</dbReference>
<feature type="transmembrane region" description="Helical" evidence="8">
    <location>
        <begin position="213"/>
        <end position="237"/>
    </location>
</feature>
<evidence type="ECO:0000313" key="11">
    <source>
        <dbReference type="Proteomes" id="UP000308488"/>
    </source>
</evidence>
<evidence type="ECO:0000256" key="3">
    <source>
        <dbReference type="ARBA" id="ARBA00022448"/>
    </source>
</evidence>
<dbReference type="PANTHER" id="PTHR23502:SF132">
    <property type="entry name" value="POLYAMINE TRANSPORTER 2-RELATED"/>
    <property type="match status" value="1"/>
</dbReference>
<dbReference type="Proteomes" id="UP000308488">
    <property type="component" value="Unassembled WGS sequence"/>
</dbReference>
<feature type="transmembrane region" description="Helical" evidence="8">
    <location>
        <begin position="46"/>
        <end position="64"/>
    </location>
</feature>
<dbReference type="RefSeq" id="WP_137434872.1">
    <property type="nucleotide sequence ID" value="NZ_JANRHC010000001.1"/>
</dbReference>
<keyword evidence="7 8" id="KW-0472">Membrane</keyword>
<dbReference type="GO" id="GO:0005886">
    <property type="term" value="C:plasma membrane"/>
    <property type="evidence" value="ECO:0007669"/>
    <property type="project" value="UniProtKB-SubCell"/>
</dbReference>
<dbReference type="PANTHER" id="PTHR23502">
    <property type="entry name" value="MAJOR FACILITATOR SUPERFAMILY"/>
    <property type="match status" value="1"/>
</dbReference>
<organism evidence="10 11">
    <name type="scientific">Marinobacter panjinensis</name>
    <dbReference type="NCBI Taxonomy" id="2576384"/>
    <lineage>
        <taxon>Bacteria</taxon>
        <taxon>Pseudomonadati</taxon>
        <taxon>Pseudomonadota</taxon>
        <taxon>Gammaproteobacteria</taxon>
        <taxon>Pseudomonadales</taxon>
        <taxon>Marinobacteraceae</taxon>
        <taxon>Marinobacter</taxon>
    </lineage>
</organism>
<dbReference type="InterPro" id="IPR011701">
    <property type="entry name" value="MFS"/>
</dbReference>
<gene>
    <name evidence="10" type="ORF">FDP08_04805</name>
</gene>
<evidence type="ECO:0000256" key="6">
    <source>
        <dbReference type="ARBA" id="ARBA00022989"/>
    </source>
</evidence>
<keyword evidence="4" id="KW-1003">Cell membrane</keyword>
<feature type="transmembrane region" description="Helical" evidence="8">
    <location>
        <begin position="280"/>
        <end position="302"/>
    </location>
</feature>
<evidence type="ECO:0000256" key="5">
    <source>
        <dbReference type="ARBA" id="ARBA00022692"/>
    </source>
</evidence>
<dbReference type="InterPro" id="IPR036259">
    <property type="entry name" value="MFS_trans_sf"/>
</dbReference>
<evidence type="ECO:0000313" key="10">
    <source>
        <dbReference type="EMBL" id="TKV67454.1"/>
    </source>
</evidence>
<dbReference type="SUPFAM" id="SSF103473">
    <property type="entry name" value="MFS general substrate transporter"/>
    <property type="match status" value="1"/>
</dbReference>
<feature type="transmembrane region" description="Helical" evidence="8">
    <location>
        <begin position="369"/>
        <end position="392"/>
    </location>
</feature>
<dbReference type="AlphaFoldDB" id="A0A4U6R183"/>
<feature type="transmembrane region" description="Helical" evidence="8">
    <location>
        <begin position="76"/>
        <end position="95"/>
    </location>
</feature>
<comment type="caution">
    <text evidence="10">The sequence shown here is derived from an EMBL/GenBank/DDBJ whole genome shotgun (WGS) entry which is preliminary data.</text>
</comment>
<evidence type="ECO:0000256" key="2">
    <source>
        <dbReference type="ARBA" id="ARBA00006236"/>
    </source>
</evidence>
<evidence type="ECO:0000256" key="7">
    <source>
        <dbReference type="ARBA" id="ARBA00023136"/>
    </source>
</evidence>
<dbReference type="InterPro" id="IPR004812">
    <property type="entry name" value="Efflux_drug-R_Bcr/CmlA"/>
</dbReference>
<dbReference type="GO" id="GO:1990961">
    <property type="term" value="P:xenobiotic detoxification by transmembrane export across the plasma membrane"/>
    <property type="evidence" value="ECO:0007669"/>
    <property type="project" value="InterPro"/>
</dbReference>
<name>A0A4U6R183_9GAMM</name>
<comment type="similarity">
    <text evidence="2 8">Belongs to the major facilitator superfamily. Bcr/CmlA family.</text>
</comment>
<protein>
    <recommendedName>
        <fullName evidence="8">Bcr/CflA family efflux transporter</fullName>
    </recommendedName>
</protein>
<keyword evidence="11" id="KW-1185">Reference proteome</keyword>
<dbReference type="NCBIfam" id="TIGR00710">
    <property type="entry name" value="efflux_Bcr_CflA"/>
    <property type="match status" value="1"/>
</dbReference>
<evidence type="ECO:0000256" key="1">
    <source>
        <dbReference type="ARBA" id="ARBA00004651"/>
    </source>
</evidence>
<dbReference type="CDD" id="cd17320">
    <property type="entry name" value="MFS_MdfA_MDR_like"/>
    <property type="match status" value="1"/>
</dbReference>
<feature type="transmembrane region" description="Helical" evidence="8">
    <location>
        <begin position="164"/>
        <end position="184"/>
    </location>
</feature>
<feature type="transmembrane region" description="Helical" evidence="8">
    <location>
        <begin position="249"/>
        <end position="268"/>
    </location>
</feature>
<accession>A0A4U6R183</accession>
<keyword evidence="3 8" id="KW-0813">Transport</keyword>
<evidence type="ECO:0000256" key="4">
    <source>
        <dbReference type="ARBA" id="ARBA00022475"/>
    </source>
</evidence>
<dbReference type="Pfam" id="PF07690">
    <property type="entry name" value="MFS_1"/>
    <property type="match status" value="1"/>
</dbReference>
<keyword evidence="6 8" id="KW-1133">Transmembrane helix</keyword>
<dbReference type="InterPro" id="IPR020846">
    <property type="entry name" value="MFS_dom"/>
</dbReference>
<feature type="domain" description="Major facilitator superfamily (MFS) profile" evidence="9">
    <location>
        <begin position="10"/>
        <end position="396"/>
    </location>
</feature>
<dbReference type="GO" id="GO:0015385">
    <property type="term" value="F:sodium:proton antiporter activity"/>
    <property type="evidence" value="ECO:0007669"/>
    <property type="project" value="TreeGrafter"/>
</dbReference>